<reference evidence="1 2" key="1">
    <citation type="journal article" date="2022" name="bioRxiv">
        <title>The genome of the oomycete Peronosclerospora sorghi, a cosmopolitan pathogen of maize and sorghum, is inflated with dispersed pseudogenes.</title>
        <authorList>
            <person name="Fletcher K."/>
            <person name="Martin F."/>
            <person name="Isakeit T."/>
            <person name="Cavanaugh K."/>
            <person name="Magill C."/>
            <person name="Michelmore R."/>
        </authorList>
    </citation>
    <scope>NUCLEOTIDE SEQUENCE [LARGE SCALE GENOMIC DNA]</scope>
    <source>
        <strain evidence="1">P6</strain>
    </source>
</reference>
<dbReference type="EMBL" id="CM047582">
    <property type="protein sequence ID" value="KAI9915191.1"/>
    <property type="molecule type" value="Genomic_DNA"/>
</dbReference>
<evidence type="ECO:0000313" key="2">
    <source>
        <dbReference type="Proteomes" id="UP001163321"/>
    </source>
</evidence>
<name>A0ACC0WA38_9STRA</name>
<gene>
    <name evidence="1" type="ORF">PsorP6_006910</name>
</gene>
<proteinExistence type="predicted"/>
<evidence type="ECO:0000313" key="1">
    <source>
        <dbReference type="EMBL" id="KAI9915191.1"/>
    </source>
</evidence>
<organism evidence="1 2">
    <name type="scientific">Peronosclerospora sorghi</name>
    <dbReference type="NCBI Taxonomy" id="230839"/>
    <lineage>
        <taxon>Eukaryota</taxon>
        <taxon>Sar</taxon>
        <taxon>Stramenopiles</taxon>
        <taxon>Oomycota</taxon>
        <taxon>Peronosporomycetes</taxon>
        <taxon>Peronosporales</taxon>
        <taxon>Peronosporaceae</taxon>
        <taxon>Peronosclerospora</taxon>
    </lineage>
</organism>
<comment type="caution">
    <text evidence="1">The sequence shown here is derived from an EMBL/GenBank/DDBJ whole genome shotgun (WGS) entry which is preliminary data.</text>
</comment>
<accession>A0ACC0WA38</accession>
<protein>
    <submittedName>
        <fullName evidence="1">Uncharacterized protein</fullName>
    </submittedName>
</protein>
<dbReference type="Proteomes" id="UP001163321">
    <property type="component" value="Chromosome 3"/>
</dbReference>
<keyword evidence="2" id="KW-1185">Reference proteome</keyword>
<sequence>MVIGPVLIQGITLHPLLHRTCVNMPLSVDAPTSTFPDAARVTAVKHLDRKDFVATSSKIKEELTLEVHPDFSAWRLDMQYERRSECNMCKSSKPGCMVWLVGEHQRCDQVVKR</sequence>